<feature type="domain" description="PDZ" evidence="1">
    <location>
        <begin position="12"/>
        <end position="79"/>
    </location>
</feature>
<dbReference type="HOGENOM" id="CLU_190361_0_0_1"/>
<dbReference type="Pfam" id="PF00595">
    <property type="entry name" value="PDZ"/>
    <property type="match status" value="1"/>
</dbReference>
<dbReference type="PROSITE" id="PS50106">
    <property type="entry name" value="PDZ"/>
    <property type="match status" value="1"/>
</dbReference>
<dbReference type="eggNOG" id="KOG3571">
    <property type="taxonomic scope" value="Eukaryota"/>
</dbReference>
<dbReference type="InterPro" id="IPR015506">
    <property type="entry name" value="Dsh/Dvl-rel"/>
</dbReference>
<keyword evidence="3" id="KW-1185">Reference proteome</keyword>
<dbReference type="PANTHER" id="PTHR10878">
    <property type="entry name" value="SEGMENT POLARITY PROTEIN DISHEVELLED"/>
    <property type="match status" value="1"/>
</dbReference>
<dbReference type="Gene3D" id="2.30.42.10">
    <property type="match status" value="1"/>
</dbReference>
<dbReference type="Proteomes" id="UP000009022">
    <property type="component" value="Unassembled WGS sequence"/>
</dbReference>
<dbReference type="PhylomeDB" id="B3RZG4"/>
<evidence type="ECO:0000259" key="1">
    <source>
        <dbReference type="PROSITE" id="PS50106"/>
    </source>
</evidence>
<dbReference type="GeneID" id="6754937"/>
<organism evidence="2 3">
    <name type="scientific">Trichoplax adhaerens</name>
    <name type="common">Trichoplax reptans</name>
    <dbReference type="NCBI Taxonomy" id="10228"/>
    <lineage>
        <taxon>Eukaryota</taxon>
        <taxon>Metazoa</taxon>
        <taxon>Placozoa</taxon>
        <taxon>Uniplacotomia</taxon>
        <taxon>Trichoplacea</taxon>
        <taxon>Trichoplacidae</taxon>
        <taxon>Trichoplax</taxon>
    </lineage>
</organism>
<dbReference type="OrthoDB" id="10031689at2759"/>
<dbReference type="InterPro" id="IPR001478">
    <property type="entry name" value="PDZ"/>
</dbReference>
<dbReference type="PANTHER" id="PTHR10878:SF25">
    <property type="entry name" value="SEGMENT POLARITY PROTEIN DISHEVELLED"/>
    <property type="match status" value="1"/>
</dbReference>
<dbReference type="AlphaFoldDB" id="B3RZG4"/>
<name>B3RZG4_TRIAD</name>
<sequence length="79" mass="8456">TYILFAETINFLGISIVGTGSASGDHGIYVGSIMKNGAVASDGRIEPGDLILQVNDVSFDQMNNEQAVQALRDVVKREK</sequence>
<dbReference type="OMA" id="MAVINMD"/>
<accession>B3RZG4</accession>
<dbReference type="SUPFAM" id="SSF50156">
    <property type="entry name" value="PDZ domain-like"/>
    <property type="match status" value="1"/>
</dbReference>
<dbReference type="InParanoid" id="B3RZG4"/>
<dbReference type="KEGG" id="tad:TRIADDRAFT_26894"/>
<dbReference type="GO" id="GO:0016055">
    <property type="term" value="P:Wnt signaling pathway"/>
    <property type="evidence" value="ECO:0007669"/>
    <property type="project" value="InterPro"/>
</dbReference>
<gene>
    <name evidence="2" type="ORF">TRIADDRAFT_26894</name>
</gene>
<protein>
    <recommendedName>
        <fullName evidence="1">PDZ domain-containing protein</fullName>
    </recommendedName>
</protein>
<dbReference type="STRING" id="10228.B3RZG4"/>
<dbReference type="SMART" id="SM00228">
    <property type="entry name" value="PDZ"/>
    <property type="match status" value="1"/>
</dbReference>
<proteinExistence type="predicted"/>
<dbReference type="RefSeq" id="XP_002113725.1">
    <property type="nucleotide sequence ID" value="XM_002113689.1"/>
</dbReference>
<dbReference type="FunFam" id="2.30.42.10:FF:000203">
    <property type="entry name" value="DiSHevelled related"/>
    <property type="match status" value="1"/>
</dbReference>
<dbReference type="EMBL" id="DS985246">
    <property type="protein sequence ID" value="EDV24199.1"/>
    <property type="molecule type" value="Genomic_DNA"/>
</dbReference>
<dbReference type="CTD" id="6754937"/>
<dbReference type="FunCoup" id="B3RZG4">
    <property type="interactions" value="332"/>
</dbReference>
<feature type="non-terminal residue" evidence="2">
    <location>
        <position position="1"/>
    </location>
</feature>
<evidence type="ECO:0000313" key="2">
    <source>
        <dbReference type="EMBL" id="EDV24199.1"/>
    </source>
</evidence>
<dbReference type="InterPro" id="IPR036034">
    <property type="entry name" value="PDZ_sf"/>
</dbReference>
<evidence type="ECO:0000313" key="3">
    <source>
        <dbReference type="Proteomes" id="UP000009022"/>
    </source>
</evidence>
<reference evidence="2 3" key="1">
    <citation type="journal article" date="2008" name="Nature">
        <title>The Trichoplax genome and the nature of placozoans.</title>
        <authorList>
            <person name="Srivastava M."/>
            <person name="Begovic E."/>
            <person name="Chapman J."/>
            <person name="Putnam N.H."/>
            <person name="Hellsten U."/>
            <person name="Kawashima T."/>
            <person name="Kuo A."/>
            <person name="Mitros T."/>
            <person name="Salamov A."/>
            <person name="Carpenter M.L."/>
            <person name="Signorovitch A.Y."/>
            <person name="Moreno M.A."/>
            <person name="Kamm K."/>
            <person name="Grimwood J."/>
            <person name="Schmutz J."/>
            <person name="Shapiro H."/>
            <person name="Grigoriev I.V."/>
            <person name="Buss L.W."/>
            <person name="Schierwater B."/>
            <person name="Dellaporta S.L."/>
            <person name="Rokhsar D.S."/>
        </authorList>
    </citation>
    <scope>NUCLEOTIDE SEQUENCE [LARGE SCALE GENOMIC DNA]</scope>
    <source>
        <strain evidence="2 3">Grell-BS-1999</strain>
    </source>
</reference>